<organism evidence="2 3">
    <name type="scientific">Potamilus streckersoni</name>
    <dbReference type="NCBI Taxonomy" id="2493646"/>
    <lineage>
        <taxon>Eukaryota</taxon>
        <taxon>Metazoa</taxon>
        <taxon>Spiralia</taxon>
        <taxon>Lophotrochozoa</taxon>
        <taxon>Mollusca</taxon>
        <taxon>Bivalvia</taxon>
        <taxon>Autobranchia</taxon>
        <taxon>Heteroconchia</taxon>
        <taxon>Palaeoheterodonta</taxon>
        <taxon>Unionida</taxon>
        <taxon>Unionoidea</taxon>
        <taxon>Unionidae</taxon>
        <taxon>Ambleminae</taxon>
        <taxon>Lampsilini</taxon>
        <taxon>Potamilus</taxon>
    </lineage>
</organism>
<dbReference type="Proteomes" id="UP001195483">
    <property type="component" value="Unassembled WGS sequence"/>
</dbReference>
<dbReference type="Gene3D" id="3.40.50.720">
    <property type="entry name" value="NAD(P)-binding Rossmann-like Domain"/>
    <property type="match status" value="1"/>
</dbReference>
<proteinExistence type="predicted"/>
<dbReference type="Pfam" id="PF13561">
    <property type="entry name" value="adh_short_C2"/>
    <property type="match status" value="1"/>
</dbReference>
<keyword evidence="1" id="KW-0560">Oxidoreductase</keyword>
<sequence>MTPMLPEGTFKSKVAFITGGGTGLGKGMAFTLSKLGAQVVITSRKMDVLKKTADEIEKQTGNKVLPLSADVRNPEEVKAAVDECVATFGLPHVIINNAAGNFISPSERLSPNGWKTVTDIVLNGTAYVTLDIGKRLIAAGQGAAFLAITTIYAESGSAFVVPSAAAKAGVEAMAKSLASEWGRYGIRYNCIAPGPIETKGAFSRLDPTGKFKQRMIDVLPVGRLGEVPEIANLAAYIVSDYANWMSGEVVRFDGGEYVSRAGEFNELRVITKEQWDMMEKMIRSTKGS</sequence>
<dbReference type="EMBL" id="JAEAOA010000820">
    <property type="protein sequence ID" value="KAK3605737.1"/>
    <property type="molecule type" value="Genomic_DNA"/>
</dbReference>
<evidence type="ECO:0000256" key="1">
    <source>
        <dbReference type="ARBA" id="ARBA00023002"/>
    </source>
</evidence>
<dbReference type="AlphaFoldDB" id="A0AAE0T8G9"/>
<evidence type="ECO:0000313" key="3">
    <source>
        <dbReference type="Proteomes" id="UP001195483"/>
    </source>
</evidence>
<keyword evidence="3" id="KW-1185">Reference proteome</keyword>
<reference evidence="2" key="1">
    <citation type="journal article" date="2021" name="Genome Biol. Evol.">
        <title>A High-Quality Reference Genome for a Parasitic Bivalve with Doubly Uniparental Inheritance (Bivalvia: Unionida).</title>
        <authorList>
            <person name="Smith C.H."/>
        </authorList>
    </citation>
    <scope>NUCLEOTIDE SEQUENCE</scope>
    <source>
        <strain evidence="2">CHS0354</strain>
    </source>
</reference>
<dbReference type="GO" id="GO:0005739">
    <property type="term" value="C:mitochondrion"/>
    <property type="evidence" value="ECO:0007669"/>
    <property type="project" value="TreeGrafter"/>
</dbReference>
<dbReference type="FunFam" id="3.40.50.720:FF:000084">
    <property type="entry name" value="Short-chain dehydrogenase reductase"/>
    <property type="match status" value="1"/>
</dbReference>
<dbReference type="GO" id="GO:0006635">
    <property type="term" value="P:fatty acid beta-oxidation"/>
    <property type="evidence" value="ECO:0007669"/>
    <property type="project" value="TreeGrafter"/>
</dbReference>
<name>A0AAE0T8G9_9BIVA</name>
<dbReference type="InterPro" id="IPR036291">
    <property type="entry name" value="NAD(P)-bd_dom_sf"/>
</dbReference>
<gene>
    <name evidence="2" type="ORF">CHS0354_013535</name>
</gene>
<protein>
    <recommendedName>
        <fullName evidence="4">2,4-dienoyl-CoA reductase</fullName>
    </recommendedName>
</protein>
<evidence type="ECO:0008006" key="4">
    <source>
        <dbReference type="Google" id="ProtNLM"/>
    </source>
</evidence>
<reference evidence="2" key="3">
    <citation type="submission" date="2023-05" db="EMBL/GenBank/DDBJ databases">
        <authorList>
            <person name="Smith C.H."/>
        </authorList>
    </citation>
    <scope>NUCLEOTIDE SEQUENCE</scope>
    <source>
        <strain evidence="2">CHS0354</strain>
        <tissue evidence="2">Mantle</tissue>
    </source>
</reference>
<comment type="caution">
    <text evidence="2">The sequence shown here is derived from an EMBL/GenBank/DDBJ whole genome shotgun (WGS) entry which is preliminary data.</text>
</comment>
<dbReference type="PRINTS" id="PR00081">
    <property type="entry name" value="GDHRDH"/>
</dbReference>
<accession>A0AAE0T8G9</accession>
<dbReference type="GO" id="GO:0008670">
    <property type="term" value="F:2,4-dienoyl-CoA reductase (NADPH) activity"/>
    <property type="evidence" value="ECO:0007669"/>
    <property type="project" value="TreeGrafter"/>
</dbReference>
<dbReference type="PANTHER" id="PTHR43658">
    <property type="entry name" value="SHORT-CHAIN DEHYDROGENASE/REDUCTASE"/>
    <property type="match status" value="1"/>
</dbReference>
<dbReference type="SUPFAM" id="SSF51735">
    <property type="entry name" value="NAD(P)-binding Rossmann-fold domains"/>
    <property type="match status" value="1"/>
</dbReference>
<dbReference type="InterPro" id="IPR002347">
    <property type="entry name" value="SDR_fam"/>
</dbReference>
<dbReference type="PANTHER" id="PTHR43658:SF8">
    <property type="entry name" value="17-BETA-HYDROXYSTEROID DEHYDROGENASE 14-RELATED"/>
    <property type="match status" value="1"/>
</dbReference>
<reference evidence="2" key="2">
    <citation type="journal article" date="2021" name="Genome Biol. Evol.">
        <title>Developing a high-quality reference genome for a parasitic bivalve with doubly uniparental inheritance (Bivalvia: Unionida).</title>
        <authorList>
            <person name="Smith C.H."/>
        </authorList>
    </citation>
    <scope>NUCLEOTIDE SEQUENCE</scope>
    <source>
        <strain evidence="2">CHS0354</strain>
        <tissue evidence="2">Mantle</tissue>
    </source>
</reference>
<dbReference type="CDD" id="cd05369">
    <property type="entry name" value="TER_DECR_SDR_a"/>
    <property type="match status" value="1"/>
</dbReference>
<evidence type="ECO:0000313" key="2">
    <source>
        <dbReference type="EMBL" id="KAK3605737.1"/>
    </source>
</evidence>